<dbReference type="KEGG" id="lhi:JP39_01680"/>
<evidence type="ECO:0000256" key="1">
    <source>
        <dbReference type="ARBA" id="ARBA00022741"/>
    </source>
</evidence>
<evidence type="ECO:0000256" key="3">
    <source>
        <dbReference type="SAM" id="MobiDB-lite"/>
    </source>
</evidence>
<evidence type="ECO:0000313" key="5">
    <source>
        <dbReference type="EMBL" id="ALB28192.1"/>
    </source>
</evidence>
<dbReference type="PROSITE" id="PS00211">
    <property type="entry name" value="ABC_TRANSPORTER_1"/>
    <property type="match status" value="2"/>
</dbReference>
<proteinExistence type="predicted"/>
<feature type="domain" description="ABC transporter" evidence="4">
    <location>
        <begin position="293"/>
        <end position="484"/>
    </location>
</feature>
<dbReference type="InterPro" id="IPR003593">
    <property type="entry name" value="AAA+_ATPase"/>
</dbReference>
<dbReference type="InterPro" id="IPR051309">
    <property type="entry name" value="ABCF_ATPase"/>
</dbReference>
<feature type="compositionally biased region" description="Polar residues" evidence="3">
    <location>
        <begin position="239"/>
        <end position="249"/>
    </location>
</feature>
<dbReference type="PROSITE" id="PS50893">
    <property type="entry name" value="ABC_TRANSPORTER_2"/>
    <property type="match status" value="2"/>
</dbReference>
<dbReference type="InterPro" id="IPR003439">
    <property type="entry name" value="ABC_transporter-like_ATP-bd"/>
</dbReference>
<dbReference type="Proteomes" id="UP000061546">
    <property type="component" value="Chromosome"/>
</dbReference>
<dbReference type="Gene3D" id="3.40.50.300">
    <property type="entry name" value="P-loop containing nucleotide triphosphate hydrolases"/>
    <property type="match status" value="2"/>
</dbReference>
<keyword evidence="1" id="KW-0547">Nucleotide-binding</keyword>
<dbReference type="AlphaFoldDB" id="A0A0K2LA54"/>
<dbReference type="Pfam" id="PF00005">
    <property type="entry name" value="ABC_tran"/>
    <property type="match status" value="2"/>
</dbReference>
<evidence type="ECO:0000313" key="6">
    <source>
        <dbReference type="Proteomes" id="UP000061546"/>
    </source>
</evidence>
<reference evidence="5 6" key="1">
    <citation type="submission" date="2015-08" db="EMBL/GenBank/DDBJ databases">
        <title>Genomic sequence of Lactobacillus heilongjiangensis DSM 28069, isolated from Chinese traditional pickle.</title>
        <authorList>
            <person name="Jiang X."/>
            <person name="Zheng B."/>
            <person name="Cheng H."/>
        </authorList>
    </citation>
    <scope>NUCLEOTIDE SEQUENCE [LARGE SCALE GENOMIC DNA]</scope>
    <source>
        <strain evidence="5 6">DSM 28069</strain>
    </source>
</reference>
<dbReference type="GO" id="GO:0016887">
    <property type="term" value="F:ATP hydrolysis activity"/>
    <property type="evidence" value="ECO:0007669"/>
    <property type="project" value="InterPro"/>
</dbReference>
<dbReference type="PANTHER" id="PTHR42855">
    <property type="entry name" value="ABC TRANSPORTER ATP-BINDING SUBUNIT"/>
    <property type="match status" value="1"/>
</dbReference>
<name>A0A0K2LA54_9LACO</name>
<dbReference type="RefSeq" id="WP_041501297.1">
    <property type="nucleotide sequence ID" value="NZ_BJDV01000017.1"/>
</dbReference>
<feature type="region of interest" description="Disordered" evidence="3">
    <location>
        <begin position="235"/>
        <end position="258"/>
    </location>
</feature>
<dbReference type="GO" id="GO:0005524">
    <property type="term" value="F:ATP binding"/>
    <property type="evidence" value="ECO:0007669"/>
    <property type="project" value="UniProtKB-KW"/>
</dbReference>
<dbReference type="SUPFAM" id="SSF52540">
    <property type="entry name" value="P-loop containing nucleoside triphosphate hydrolases"/>
    <property type="match status" value="2"/>
</dbReference>
<dbReference type="PANTHER" id="PTHR42855:SF2">
    <property type="entry name" value="DRUG RESISTANCE ABC TRANSPORTER,ATP-BINDING PROTEIN"/>
    <property type="match status" value="1"/>
</dbReference>
<evidence type="ECO:0000256" key="2">
    <source>
        <dbReference type="ARBA" id="ARBA00022840"/>
    </source>
</evidence>
<organism evidence="5 6">
    <name type="scientific">Companilactobacillus heilongjiangensis</name>
    <dbReference type="NCBI Taxonomy" id="1074467"/>
    <lineage>
        <taxon>Bacteria</taxon>
        <taxon>Bacillati</taxon>
        <taxon>Bacillota</taxon>
        <taxon>Bacilli</taxon>
        <taxon>Lactobacillales</taxon>
        <taxon>Lactobacillaceae</taxon>
        <taxon>Companilactobacillus</taxon>
    </lineage>
</organism>
<dbReference type="InterPro" id="IPR017871">
    <property type="entry name" value="ABC_transporter-like_CS"/>
</dbReference>
<feature type="domain" description="ABC transporter" evidence="4">
    <location>
        <begin position="4"/>
        <end position="215"/>
    </location>
</feature>
<keyword evidence="2" id="KW-0067">ATP-binding</keyword>
<evidence type="ECO:0000259" key="4">
    <source>
        <dbReference type="PROSITE" id="PS50893"/>
    </source>
</evidence>
<dbReference type="NCBIfam" id="NF000355">
    <property type="entry name" value="ribo_prot_ABC_F"/>
    <property type="match status" value="1"/>
</dbReference>
<dbReference type="OrthoDB" id="9762369at2"/>
<dbReference type="InterPro" id="IPR027417">
    <property type="entry name" value="P-loop_NTPase"/>
</dbReference>
<keyword evidence="6" id="KW-1185">Reference proteome</keyword>
<dbReference type="STRING" id="1074467.JP39_01680"/>
<dbReference type="CDD" id="cd03221">
    <property type="entry name" value="ABCF_EF-3"/>
    <property type="match status" value="1"/>
</dbReference>
<dbReference type="SMART" id="SM00382">
    <property type="entry name" value="AAA"/>
    <property type="match status" value="2"/>
</dbReference>
<sequence length="484" mass="55273">MGTIQVKNVSFKYPAMVNNIFESLNLKIDAGWKLGLIGRNGRGKTTLLKILLGQLTYQGQITSDLNFYYYPQTIGNKKLPTRIVVQELSGLAEYDLWKIEVELEKLQLDIKILDQEFATLSPGERTKVLLAVMFADESGFQLLDEPTNHLDITGRQVVADYLRNKQGFIVISHDKAFLNSVIDHVISIDRQDVSIYRGNFDTWQTAIDQQNNLEQNQKKQLRNDIRRLHQTAVERKNWAQKSEAQNPDSTGKKMMKKSQTVAKRVNQKIIAKQALLKNIEVEAPLTLNYHPVLHHQTVLKVNNLSLQCDRITTPTISFEIEANQVVSLVGNNGIGKTTIFKQLLGIAQPFKQTGTIDFVKDIKISYLSQENELVGTIKQIATKRELEVELIYSNLRKLGFERVLFDQPVEKMSQGQKQKVALAVSLSEEANLYLWDEPLNYLDVITRQQIIEVIERQHPTMLLVDHDQDLIETVANQVVRLENV</sequence>
<accession>A0A0K2LA54</accession>
<protein>
    <submittedName>
        <fullName evidence="5">Multidrug transporter</fullName>
    </submittedName>
</protein>
<dbReference type="EMBL" id="CP012559">
    <property type="protein sequence ID" value="ALB28192.1"/>
    <property type="molecule type" value="Genomic_DNA"/>
</dbReference>
<gene>
    <name evidence="5" type="ORF">JP39_01680</name>
</gene>